<dbReference type="AlphaFoldDB" id="A0A1Z2KXU3"/>
<dbReference type="Proteomes" id="UP000195755">
    <property type="component" value="Chromosome"/>
</dbReference>
<reference evidence="1 2" key="1">
    <citation type="submission" date="2017-06" db="EMBL/GenBank/DDBJ databases">
        <title>Streptomyces albireticuli Genome sequencing and assembly.</title>
        <authorList>
            <person name="Wang Y."/>
            <person name="Du B."/>
            <person name="Ding Y."/>
            <person name="Liu H."/>
            <person name="Hou Q."/>
            <person name="Liu K."/>
            <person name="Yao L."/>
            <person name="Wang C."/>
        </authorList>
    </citation>
    <scope>NUCLEOTIDE SEQUENCE [LARGE SCALE GENOMIC DNA]</scope>
    <source>
        <strain evidence="1 2">MDJK11</strain>
    </source>
</reference>
<dbReference type="EMBL" id="CP021744">
    <property type="protein sequence ID" value="ARZ66875.1"/>
    <property type="molecule type" value="Genomic_DNA"/>
</dbReference>
<sequence>MNGTTSTAEYKVDRAGNVGAVKRHDDGTLWMRPPQGGVEWHVEAGELRDPTPRELHRARVLGSPVGTVQP</sequence>
<protein>
    <submittedName>
        <fullName evidence="1">Uncharacterized protein</fullName>
    </submittedName>
</protein>
<dbReference type="RefSeq" id="WP_087925418.1">
    <property type="nucleotide sequence ID" value="NZ_CP021744.1"/>
</dbReference>
<evidence type="ECO:0000313" key="1">
    <source>
        <dbReference type="EMBL" id="ARZ66875.1"/>
    </source>
</evidence>
<name>A0A1Z2KXU3_9ACTN</name>
<dbReference type="KEGG" id="salj:SMD11_1214"/>
<proteinExistence type="predicted"/>
<evidence type="ECO:0000313" key="2">
    <source>
        <dbReference type="Proteomes" id="UP000195755"/>
    </source>
</evidence>
<organism evidence="1 2">
    <name type="scientific">Streptomyces albireticuli</name>
    <dbReference type="NCBI Taxonomy" id="1940"/>
    <lineage>
        <taxon>Bacteria</taxon>
        <taxon>Bacillati</taxon>
        <taxon>Actinomycetota</taxon>
        <taxon>Actinomycetes</taxon>
        <taxon>Kitasatosporales</taxon>
        <taxon>Streptomycetaceae</taxon>
        <taxon>Streptomyces</taxon>
    </lineage>
</organism>
<dbReference type="OrthoDB" id="3855669at2"/>
<gene>
    <name evidence="1" type="ORF">SMD11_1214</name>
</gene>
<accession>A0A1Z2KXU3</accession>